<protein>
    <submittedName>
        <fullName evidence="2">Uncharacterized protein</fullName>
    </submittedName>
</protein>
<reference evidence="2" key="1">
    <citation type="journal article" date="2015" name="Nature">
        <title>Complex archaea that bridge the gap between prokaryotes and eukaryotes.</title>
        <authorList>
            <person name="Spang A."/>
            <person name="Saw J.H."/>
            <person name="Jorgensen S.L."/>
            <person name="Zaremba-Niedzwiedzka K."/>
            <person name="Martijn J."/>
            <person name="Lind A.E."/>
            <person name="van Eijk R."/>
            <person name="Schleper C."/>
            <person name="Guy L."/>
            <person name="Ettema T.J."/>
        </authorList>
    </citation>
    <scope>NUCLEOTIDE SEQUENCE</scope>
</reference>
<comment type="caution">
    <text evidence="2">The sequence shown here is derived from an EMBL/GenBank/DDBJ whole genome shotgun (WGS) entry which is preliminary data.</text>
</comment>
<feature type="region of interest" description="Disordered" evidence="1">
    <location>
        <begin position="1"/>
        <end position="27"/>
    </location>
</feature>
<evidence type="ECO:0000313" key="2">
    <source>
        <dbReference type="EMBL" id="KKN51455.1"/>
    </source>
</evidence>
<organism evidence="2">
    <name type="scientific">marine sediment metagenome</name>
    <dbReference type="NCBI Taxonomy" id="412755"/>
    <lineage>
        <taxon>unclassified sequences</taxon>
        <taxon>metagenomes</taxon>
        <taxon>ecological metagenomes</taxon>
    </lineage>
</organism>
<sequence>MVKEKKSVWEKMGPQKPVERLLEQTPKTRTDILRDAARSARLPGKRLSKTGKIYWETRENRSDKRGTNL</sequence>
<dbReference type="EMBL" id="LAZR01001063">
    <property type="protein sequence ID" value="KKN51455.1"/>
    <property type="molecule type" value="Genomic_DNA"/>
</dbReference>
<name>A0A0F9R4F4_9ZZZZ</name>
<gene>
    <name evidence="2" type="ORF">LCGC14_0622710</name>
</gene>
<proteinExistence type="predicted"/>
<evidence type="ECO:0000256" key="1">
    <source>
        <dbReference type="SAM" id="MobiDB-lite"/>
    </source>
</evidence>
<accession>A0A0F9R4F4</accession>
<feature type="compositionally biased region" description="Basic and acidic residues" evidence="1">
    <location>
        <begin position="17"/>
        <end position="27"/>
    </location>
</feature>
<dbReference type="AlphaFoldDB" id="A0A0F9R4F4"/>